<keyword evidence="2" id="KW-1185">Reference proteome</keyword>
<gene>
    <name evidence="1" type="ORF">X975_19277</name>
</gene>
<dbReference type="Proteomes" id="UP000054359">
    <property type="component" value="Unassembled WGS sequence"/>
</dbReference>
<dbReference type="AlphaFoldDB" id="A0A087V1E9"/>
<organism evidence="1 2">
    <name type="scientific">Stegodyphus mimosarum</name>
    <name type="common">African social velvet spider</name>
    <dbReference type="NCBI Taxonomy" id="407821"/>
    <lineage>
        <taxon>Eukaryota</taxon>
        <taxon>Metazoa</taxon>
        <taxon>Ecdysozoa</taxon>
        <taxon>Arthropoda</taxon>
        <taxon>Chelicerata</taxon>
        <taxon>Arachnida</taxon>
        <taxon>Araneae</taxon>
        <taxon>Araneomorphae</taxon>
        <taxon>Entelegynae</taxon>
        <taxon>Eresoidea</taxon>
        <taxon>Eresidae</taxon>
        <taxon>Stegodyphus</taxon>
    </lineage>
</organism>
<evidence type="ECO:0000313" key="2">
    <source>
        <dbReference type="Proteomes" id="UP000054359"/>
    </source>
</evidence>
<evidence type="ECO:0000313" key="1">
    <source>
        <dbReference type="EMBL" id="KFM83438.1"/>
    </source>
</evidence>
<accession>A0A087V1E9</accession>
<name>A0A087V1E9_STEMI</name>
<sequence length="42" mass="5191">MTSFWSRLHTRLLMASKFKSWELRKFNENPRTLQHVFPLAVW</sequence>
<dbReference type="EMBL" id="KL822124">
    <property type="protein sequence ID" value="KFM83438.1"/>
    <property type="molecule type" value="Genomic_DNA"/>
</dbReference>
<feature type="non-terminal residue" evidence="1">
    <location>
        <position position="42"/>
    </location>
</feature>
<reference evidence="1 2" key="1">
    <citation type="submission" date="2013-11" db="EMBL/GenBank/DDBJ databases">
        <title>Genome sequencing of Stegodyphus mimosarum.</title>
        <authorList>
            <person name="Bechsgaard J."/>
        </authorList>
    </citation>
    <scope>NUCLEOTIDE SEQUENCE [LARGE SCALE GENOMIC DNA]</scope>
</reference>
<proteinExistence type="predicted"/>
<protein>
    <submittedName>
        <fullName evidence="1">Uncharacterized protein</fullName>
    </submittedName>
</protein>